<dbReference type="Proteomes" id="UP001055125">
    <property type="component" value="Unassembled WGS sequence"/>
</dbReference>
<keyword evidence="1 3" id="KW-0560">Oxidoreductase</keyword>
<keyword evidence="7" id="KW-1185">Reference proteome</keyword>
<dbReference type="SUPFAM" id="SSF51735">
    <property type="entry name" value="NAD(P)-binding Rossmann-fold domains"/>
    <property type="match status" value="1"/>
</dbReference>
<sequence length="323" mass="33361">MSRDPADILMLKPMPPAVMDALGAQFTLHQVGSAPDLATLQAGLGPRIRGIAAAAQSPIDGPLMDALPKLEIVASLGVGYDTIDAQGARARGIVVTHTPDVLTDEVADIALGLLLATVRDLPAAERHLRAGLWPKGSYPLTATLRGRTIGILGLGRIGRAIARRLEGFGVGIAYHNRTRVPDVAYAYHPSLIELARAVDTLMIAAPGGPGTAGIVDAAVLAALGPEGILVNIARGSLIDEPALIAALRNRTILGAGLDVFANEPHVPEALLALDRVVLLPHVGSASVHTRAAMGGLVVDNLISWFAGKGPLTPVPETPWSGGP</sequence>
<dbReference type="InterPro" id="IPR036291">
    <property type="entry name" value="NAD(P)-bd_dom_sf"/>
</dbReference>
<evidence type="ECO:0000259" key="5">
    <source>
        <dbReference type="Pfam" id="PF02826"/>
    </source>
</evidence>
<reference evidence="6" key="1">
    <citation type="journal article" date="2021" name="Front. Microbiol.">
        <title>Comprehensive Comparative Genomics and Phenotyping of Methylobacterium Species.</title>
        <authorList>
            <person name="Alessa O."/>
            <person name="Ogura Y."/>
            <person name="Fujitani Y."/>
            <person name="Takami H."/>
            <person name="Hayashi T."/>
            <person name="Sahin N."/>
            <person name="Tani A."/>
        </authorList>
    </citation>
    <scope>NUCLEOTIDE SEQUENCE</scope>
    <source>
        <strain evidence="6">DSM 19015</strain>
    </source>
</reference>
<evidence type="ECO:0000313" key="6">
    <source>
        <dbReference type="EMBL" id="GJD95835.1"/>
    </source>
</evidence>
<dbReference type="CDD" id="cd12156">
    <property type="entry name" value="HPPR"/>
    <property type="match status" value="1"/>
</dbReference>
<comment type="caution">
    <text evidence="6">The sequence shown here is derived from an EMBL/GenBank/DDBJ whole genome shotgun (WGS) entry which is preliminary data.</text>
</comment>
<feature type="domain" description="D-isomer specific 2-hydroxyacid dehydrogenase NAD-binding" evidence="5">
    <location>
        <begin position="111"/>
        <end position="283"/>
    </location>
</feature>
<reference evidence="6" key="2">
    <citation type="submission" date="2021-08" db="EMBL/GenBank/DDBJ databases">
        <authorList>
            <person name="Tani A."/>
            <person name="Ola A."/>
            <person name="Ogura Y."/>
            <person name="Katsura K."/>
            <person name="Hayashi T."/>
        </authorList>
    </citation>
    <scope>NUCLEOTIDE SEQUENCE</scope>
    <source>
        <strain evidence="6">DSM 19015</strain>
    </source>
</reference>
<keyword evidence="2" id="KW-0520">NAD</keyword>
<gene>
    <name evidence="6" type="ORF">OCOJLMKI_3050</name>
</gene>
<dbReference type="InterPro" id="IPR006140">
    <property type="entry name" value="D-isomer_DH_NAD-bd"/>
</dbReference>
<comment type="similarity">
    <text evidence="3">Belongs to the D-isomer specific 2-hydroxyacid dehydrogenase family.</text>
</comment>
<accession>A0ABQ4S2A6</accession>
<feature type="domain" description="D-isomer specific 2-hydroxyacid dehydrogenase catalytic" evidence="4">
    <location>
        <begin position="8"/>
        <end position="314"/>
    </location>
</feature>
<dbReference type="Pfam" id="PF00389">
    <property type="entry name" value="2-Hacid_dh"/>
    <property type="match status" value="1"/>
</dbReference>
<dbReference type="Gene3D" id="3.40.50.720">
    <property type="entry name" value="NAD(P)-binding Rossmann-like Domain"/>
    <property type="match status" value="2"/>
</dbReference>
<evidence type="ECO:0000259" key="4">
    <source>
        <dbReference type="Pfam" id="PF00389"/>
    </source>
</evidence>
<dbReference type="InterPro" id="IPR050223">
    <property type="entry name" value="D-isomer_2-hydroxyacid_DH"/>
</dbReference>
<proteinExistence type="inferred from homology"/>
<evidence type="ECO:0000256" key="3">
    <source>
        <dbReference type="RuleBase" id="RU003719"/>
    </source>
</evidence>
<name>A0ABQ4S2A6_9HYPH</name>
<evidence type="ECO:0000256" key="1">
    <source>
        <dbReference type="ARBA" id="ARBA00023002"/>
    </source>
</evidence>
<dbReference type="PANTHER" id="PTHR10996">
    <property type="entry name" value="2-HYDROXYACID DEHYDROGENASE-RELATED"/>
    <property type="match status" value="1"/>
</dbReference>
<dbReference type="Pfam" id="PF02826">
    <property type="entry name" value="2-Hacid_dh_C"/>
    <property type="match status" value="1"/>
</dbReference>
<dbReference type="SUPFAM" id="SSF52283">
    <property type="entry name" value="Formate/glycerate dehydrogenase catalytic domain-like"/>
    <property type="match status" value="1"/>
</dbReference>
<dbReference type="InterPro" id="IPR006139">
    <property type="entry name" value="D-isomer_2_OHA_DH_cat_dom"/>
</dbReference>
<evidence type="ECO:0000256" key="2">
    <source>
        <dbReference type="ARBA" id="ARBA00023027"/>
    </source>
</evidence>
<dbReference type="PANTHER" id="PTHR10996:SF178">
    <property type="entry name" value="2-HYDROXYACID DEHYDROGENASE YGL185C-RELATED"/>
    <property type="match status" value="1"/>
</dbReference>
<organism evidence="6 7">
    <name type="scientific">Methylobacterium iners</name>
    <dbReference type="NCBI Taxonomy" id="418707"/>
    <lineage>
        <taxon>Bacteria</taxon>
        <taxon>Pseudomonadati</taxon>
        <taxon>Pseudomonadota</taxon>
        <taxon>Alphaproteobacteria</taxon>
        <taxon>Hyphomicrobiales</taxon>
        <taxon>Methylobacteriaceae</taxon>
        <taxon>Methylobacterium</taxon>
    </lineage>
</organism>
<dbReference type="EMBL" id="BPQP01000048">
    <property type="protein sequence ID" value="GJD95835.1"/>
    <property type="molecule type" value="Genomic_DNA"/>
</dbReference>
<evidence type="ECO:0000313" key="7">
    <source>
        <dbReference type="Proteomes" id="UP001055125"/>
    </source>
</evidence>
<protein>
    <submittedName>
        <fullName evidence="6">2-ketogluconate reductase</fullName>
    </submittedName>
</protein>